<reference evidence="1" key="1">
    <citation type="submission" date="2020-06" db="EMBL/GenBank/DDBJ databases">
        <authorList>
            <person name="Li T."/>
            <person name="Hu X."/>
            <person name="Zhang T."/>
            <person name="Song X."/>
            <person name="Zhang H."/>
            <person name="Dai N."/>
            <person name="Sheng W."/>
            <person name="Hou X."/>
            <person name="Wei L."/>
        </authorList>
    </citation>
    <scope>NUCLEOTIDE SEQUENCE</scope>
    <source>
        <strain evidence="1">G02</strain>
        <tissue evidence="1">Leaf</tissue>
    </source>
</reference>
<protein>
    <submittedName>
        <fullName evidence="1">Uncharacterized protein</fullName>
    </submittedName>
</protein>
<reference evidence="1" key="2">
    <citation type="journal article" date="2024" name="Plant">
        <title>Genomic evolution and insights into agronomic trait innovations of Sesamum species.</title>
        <authorList>
            <person name="Miao H."/>
            <person name="Wang L."/>
            <person name="Qu L."/>
            <person name="Liu H."/>
            <person name="Sun Y."/>
            <person name="Le M."/>
            <person name="Wang Q."/>
            <person name="Wei S."/>
            <person name="Zheng Y."/>
            <person name="Lin W."/>
            <person name="Duan Y."/>
            <person name="Cao H."/>
            <person name="Xiong S."/>
            <person name="Wang X."/>
            <person name="Wei L."/>
            <person name="Li C."/>
            <person name="Ma Q."/>
            <person name="Ju M."/>
            <person name="Zhao R."/>
            <person name="Li G."/>
            <person name="Mu C."/>
            <person name="Tian Q."/>
            <person name="Mei H."/>
            <person name="Zhang T."/>
            <person name="Gao T."/>
            <person name="Zhang H."/>
        </authorList>
    </citation>
    <scope>NUCLEOTIDE SEQUENCE</scope>
    <source>
        <strain evidence="1">G02</strain>
    </source>
</reference>
<comment type="caution">
    <text evidence="1">The sequence shown here is derived from an EMBL/GenBank/DDBJ whole genome shotgun (WGS) entry which is preliminary data.</text>
</comment>
<accession>A0AAW2W4D4</accession>
<dbReference type="AlphaFoldDB" id="A0AAW2W4D4"/>
<organism evidence="1">
    <name type="scientific">Sesamum radiatum</name>
    <name type="common">Black benniseed</name>
    <dbReference type="NCBI Taxonomy" id="300843"/>
    <lineage>
        <taxon>Eukaryota</taxon>
        <taxon>Viridiplantae</taxon>
        <taxon>Streptophyta</taxon>
        <taxon>Embryophyta</taxon>
        <taxon>Tracheophyta</taxon>
        <taxon>Spermatophyta</taxon>
        <taxon>Magnoliopsida</taxon>
        <taxon>eudicotyledons</taxon>
        <taxon>Gunneridae</taxon>
        <taxon>Pentapetalae</taxon>
        <taxon>asterids</taxon>
        <taxon>lamiids</taxon>
        <taxon>Lamiales</taxon>
        <taxon>Pedaliaceae</taxon>
        <taxon>Sesamum</taxon>
    </lineage>
</organism>
<proteinExistence type="predicted"/>
<dbReference type="EMBL" id="JACGWJ010000002">
    <property type="protein sequence ID" value="KAL0436064.1"/>
    <property type="molecule type" value="Genomic_DNA"/>
</dbReference>
<gene>
    <name evidence="1" type="ORF">Sradi_0314300</name>
</gene>
<evidence type="ECO:0000313" key="1">
    <source>
        <dbReference type="EMBL" id="KAL0436064.1"/>
    </source>
</evidence>
<sequence length="280" mass="31308">MNVEHAIIENDDEKGALTVEANQNDAIIVEVNEGAIVEVNENVIKQHFDIEAGVVVENATVGTMILRPVNPSCVLMRGNIWMKGDGALKILQNLKNFGVIIQGIKDKVEDVIKRNRLALSTAILYQKCVLIFERISQLHLKPLDERLQPIATRTRRRKKGKNPLEPPDAFSDFPWFFSWIWTLWALQLKGNGAETGLLKVYESWASWAEQVGRTHDGCVCCFMDWAAGPRTGPHASGLGACCCRLVDWINWATFGPVSLMLFWMGLWAAQQMGLRGSSSC</sequence>
<name>A0AAW2W4D4_SESRA</name>